<dbReference type="GeneID" id="63805573"/>
<comment type="caution">
    <text evidence="5">The sequence shown here is derived from an EMBL/GenBank/DDBJ whole genome shotgun (WGS) entry which is preliminary data.</text>
</comment>
<evidence type="ECO:0000256" key="1">
    <source>
        <dbReference type="ARBA" id="ARBA00022741"/>
    </source>
</evidence>
<dbReference type="InterPro" id="IPR027417">
    <property type="entry name" value="P-loop_NTPase"/>
</dbReference>
<accession>A0A1Y1VVQ1</accession>
<dbReference type="InterPro" id="IPR003959">
    <property type="entry name" value="ATPase_AAA_core"/>
</dbReference>
<dbReference type="Gene3D" id="3.40.50.300">
    <property type="entry name" value="P-loop containing nucleotide triphosphate hydrolases"/>
    <property type="match status" value="2"/>
</dbReference>
<evidence type="ECO:0000256" key="3">
    <source>
        <dbReference type="RuleBase" id="RU003651"/>
    </source>
</evidence>
<dbReference type="InterPro" id="IPR050168">
    <property type="entry name" value="AAA_ATPase_domain"/>
</dbReference>
<organism evidence="5 6">
    <name type="scientific">Linderina pennispora</name>
    <dbReference type="NCBI Taxonomy" id="61395"/>
    <lineage>
        <taxon>Eukaryota</taxon>
        <taxon>Fungi</taxon>
        <taxon>Fungi incertae sedis</taxon>
        <taxon>Zoopagomycota</taxon>
        <taxon>Kickxellomycotina</taxon>
        <taxon>Kickxellomycetes</taxon>
        <taxon>Kickxellales</taxon>
        <taxon>Kickxellaceae</taxon>
        <taxon>Linderina</taxon>
    </lineage>
</organism>
<sequence length="542" mass="59632">MDTLADKLADTRIGPVDDGALPGLEDAYRSLLEVVSYPILHSDKFKHLNIEPPKGVLLYGPPGVGKTHLVRSIATSTNATLTTIHGPEILTPFLGDSERLLREKFSTALHTQQNGRPAIVFIDEIDSIAPHRQQNAGMEARMVAQLLTLMDGLKGRGRLVVIGATNRPNALDPALRRPGRFDREISIDVPNQIARAKILHHYLQAMPIENIDIAGLAESTNGYVGADLSALCREAAMQAIRTKGKGKVTQRDFAMAMRHVQPSTTRGVGIDVAETTWTDVGGLKDTKLKLIQAVQWPLEHSQVMHRLGVTPPRGILMYGPPGCSKTTLVKIIATQTKATFLSVNGAQLYSPYVGDAEKTVRELFKRARAASPSVIFFDEIEAIVGKRMFETNAQGDSVQERILSTMLNEMDGVEVTSNVLVIGATNRIDMVDAALLRPGRFDRIIYVPPPDRAARKEILEIRARRMPLNATVDFDVLADLTQGFSGADLANLSREAAMIALRENIDESRVSMEHFDKAMKAVQPSLKADLMEYYGRMQREFG</sequence>
<comment type="similarity">
    <text evidence="3">Belongs to the AAA ATPase family.</text>
</comment>
<dbReference type="FunFam" id="3.40.50.300:FF:000012">
    <property type="entry name" value="Transitional endoplasmic reticulum ATPase"/>
    <property type="match status" value="1"/>
</dbReference>
<dbReference type="RefSeq" id="XP_040739465.1">
    <property type="nucleotide sequence ID" value="XM_040888925.1"/>
</dbReference>
<dbReference type="SMART" id="SM00382">
    <property type="entry name" value="AAA"/>
    <property type="match status" value="2"/>
</dbReference>
<keyword evidence="1 3" id="KW-0547">Nucleotide-binding</keyword>
<evidence type="ECO:0000313" key="6">
    <source>
        <dbReference type="Proteomes" id="UP000193922"/>
    </source>
</evidence>
<dbReference type="EMBL" id="MCFD01000047">
    <property type="protein sequence ID" value="ORX65095.1"/>
    <property type="molecule type" value="Genomic_DNA"/>
</dbReference>
<dbReference type="Proteomes" id="UP000193922">
    <property type="component" value="Unassembled WGS sequence"/>
</dbReference>
<feature type="domain" description="AAA+ ATPase" evidence="4">
    <location>
        <begin position="52"/>
        <end position="191"/>
    </location>
</feature>
<dbReference type="Pfam" id="PF17862">
    <property type="entry name" value="AAA_lid_3"/>
    <property type="match status" value="2"/>
</dbReference>
<dbReference type="FunFam" id="3.40.50.300:FF:001440">
    <property type="entry name" value="ATPase, AAA family protein"/>
    <property type="match status" value="1"/>
</dbReference>
<dbReference type="FunFam" id="1.10.8.60:FF:000038">
    <property type="entry name" value="spermatogenesis-associated protein 5-like protein 1"/>
    <property type="match status" value="1"/>
</dbReference>
<evidence type="ECO:0000313" key="5">
    <source>
        <dbReference type="EMBL" id="ORX65095.1"/>
    </source>
</evidence>
<dbReference type="Gene3D" id="1.10.8.60">
    <property type="match status" value="2"/>
</dbReference>
<evidence type="ECO:0000259" key="4">
    <source>
        <dbReference type="SMART" id="SM00382"/>
    </source>
</evidence>
<keyword evidence="6" id="KW-1185">Reference proteome</keyword>
<dbReference type="GO" id="GO:0016887">
    <property type="term" value="F:ATP hydrolysis activity"/>
    <property type="evidence" value="ECO:0007669"/>
    <property type="project" value="InterPro"/>
</dbReference>
<dbReference type="SUPFAM" id="SSF52540">
    <property type="entry name" value="P-loop containing nucleoside triphosphate hydrolases"/>
    <property type="match status" value="2"/>
</dbReference>
<keyword evidence="2 3" id="KW-0067">ATP-binding</keyword>
<proteinExistence type="inferred from homology"/>
<dbReference type="InterPro" id="IPR041569">
    <property type="entry name" value="AAA_lid_3"/>
</dbReference>
<protein>
    <submittedName>
        <fullName evidence="5">AAA-domain-containing protein</fullName>
    </submittedName>
</protein>
<dbReference type="AlphaFoldDB" id="A0A1Y1VVQ1"/>
<dbReference type="STRING" id="61395.A0A1Y1VVQ1"/>
<dbReference type="InterPro" id="IPR003960">
    <property type="entry name" value="ATPase_AAA_CS"/>
</dbReference>
<dbReference type="PANTHER" id="PTHR23077">
    <property type="entry name" value="AAA-FAMILY ATPASE"/>
    <property type="match status" value="1"/>
</dbReference>
<gene>
    <name evidence="5" type="ORF">DL89DRAFT_271466</name>
</gene>
<dbReference type="OrthoDB" id="5421at2759"/>
<evidence type="ECO:0000256" key="2">
    <source>
        <dbReference type="ARBA" id="ARBA00022840"/>
    </source>
</evidence>
<name>A0A1Y1VVQ1_9FUNG</name>
<dbReference type="GO" id="GO:0005524">
    <property type="term" value="F:ATP binding"/>
    <property type="evidence" value="ECO:0007669"/>
    <property type="project" value="UniProtKB-KW"/>
</dbReference>
<dbReference type="PANTHER" id="PTHR23077:SF117">
    <property type="entry name" value="AAA+ ATPASE DOMAIN-CONTAINING PROTEIN"/>
    <property type="match status" value="1"/>
</dbReference>
<dbReference type="Pfam" id="PF00004">
    <property type="entry name" value="AAA"/>
    <property type="match status" value="2"/>
</dbReference>
<reference evidence="5 6" key="1">
    <citation type="submission" date="2016-07" db="EMBL/GenBank/DDBJ databases">
        <title>Pervasive Adenine N6-methylation of Active Genes in Fungi.</title>
        <authorList>
            <consortium name="DOE Joint Genome Institute"/>
            <person name="Mondo S.J."/>
            <person name="Dannebaum R.O."/>
            <person name="Kuo R.C."/>
            <person name="Labutti K."/>
            <person name="Haridas S."/>
            <person name="Kuo A."/>
            <person name="Salamov A."/>
            <person name="Ahrendt S.R."/>
            <person name="Lipzen A."/>
            <person name="Sullivan W."/>
            <person name="Andreopoulos W.B."/>
            <person name="Clum A."/>
            <person name="Lindquist E."/>
            <person name="Daum C."/>
            <person name="Ramamoorthy G.K."/>
            <person name="Gryganskyi A."/>
            <person name="Culley D."/>
            <person name="Magnuson J.K."/>
            <person name="James T.Y."/>
            <person name="O'Malley M.A."/>
            <person name="Stajich J.E."/>
            <person name="Spatafora J.W."/>
            <person name="Visel A."/>
            <person name="Grigoriev I.V."/>
        </authorList>
    </citation>
    <scope>NUCLEOTIDE SEQUENCE [LARGE SCALE GENOMIC DNA]</scope>
    <source>
        <strain evidence="5 6">ATCC 12442</strain>
    </source>
</reference>
<dbReference type="PROSITE" id="PS00674">
    <property type="entry name" value="AAA"/>
    <property type="match status" value="2"/>
</dbReference>
<feature type="domain" description="AAA+ ATPase" evidence="4">
    <location>
        <begin position="311"/>
        <end position="451"/>
    </location>
</feature>
<dbReference type="InterPro" id="IPR003593">
    <property type="entry name" value="AAA+_ATPase"/>
</dbReference>